<dbReference type="Gene3D" id="1.10.260.40">
    <property type="entry name" value="lambda repressor-like DNA-binding domains"/>
    <property type="match status" value="1"/>
</dbReference>
<keyword evidence="3" id="KW-1185">Reference proteome</keyword>
<reference evidence="2 3" key="1">
    <citation type="submission" date="2024-08" db="EMBL/GenBank/DDBJ databases">
        <authorList>
            <person name="Arias E."/>
        </authorList>
    </citation>
    <scope>NUCLEOTIDE SEQUENCE [LARGE SCALE GENOMIC DNA]</scope>
    <source>
        <strain evidence="2 3">FAM 25317</strain>
    </source>
</reference>
<feature type="domain" description="HTH cro/C1-type" evidence="1">
    <location>
        <begin position="2"/>
        <end position="54"/>
    </location>
</feature>
<dbReference type="InterPro" id="IPR001387">
    <property type="entry name" value="Cro/C1-type_HTH"/>
</dbReference>
<proteinExistence type="predicted"/>
<gene>
    <name evidence="2" type="ORF">ACEN34_00625</name>
</gene>
<protein>
    <submittedName>
        <fullName evidence="2">XRE family transcriptional regulator</fullName>
    </submittedName>
</protein>
<evidence type="ECO:0000313" key="3">
    <source>
        <dbReference type="Proteomes" id="UP001625389"/>
    </source>
</evidence>
<dbReference type="RefSeq" id="WP_407136690.1">
    <property type="nucleotide sequence ID" value="NZ_JBGQPK010000001.1"/>
</dbReference>
<dbReference type="Proteomes" id="UP001625389">
    <property type="component" value="Unassembled WGS sequence"/>
</dbReference>
<comment type="caution">
    <text evidence="2">The sequence shown here is derived from an EMBL/GenBank/DDBJ whole genome shotgun (WGS) entry which is preliminary data.</text>
</comment>
<dbReference type="EMBL" id="JBGQPK010000001">
    <property type="protein sequence ID" value="MFL2028125.1"/>
    <property type="molecule type" value="Genomic_DNA"/>
</dbReference>
<evidence type="ECO:0000313" key="2">
    <source>
        <dbReference type="EMBL" id="MFL2028125.1"/>
    </source>
</evidence>
<dbReference type="SUPFAM" id="SSF47413">
    <property type="entry name" value="lambda repressor-like DNA-binding domains"/>
    <property type="match status" value="1"/>
</dbReference>
<name>A0ABW8UA43_9LACO</name>
<evidence type="ECO:0000259" key="1">
    <source>
        <dbReference type="PROSITE" id="PS50943"/>
    </source>
</evidence>
<dbReference type="PROSITE" id="PS50943">
    <property type="entry name" value="HTH_CROC1"/>
    <property type="match status" value="1"/>
</dbReference>
<dbReference type="InterPro" id="IPR010982">
    <property type="entry name" value="Lambda_DNA-bd_dom_sf"/>
</dbReference>
<accession>A0ABW8UA43</accession>
<sequence>MIKEVAREQGISVRSIERELGFSNGTMQRWNKHSPNVEKIKSVAGYLSVPIEKLIYGQPKKEKEGK</sequence>
<dbReference type="SMART" id="SM00530">
    <property type="entry name" value="HTH_XRE"/>
    <property type="match status" value="1"/>
</dbReference>
<dbReference type="CDD" id="cd00093">
    <property type="entry name" value="HTH_XRE"/>
    <property type="match status" value="1"/>
</dbReference>
<organism evidence="2 3">
    <name type="scientific">Loigolactobacillus zhaoyuanensis</name>
    <dbReference type="NCBI Taxonomy" id="2486017"/>
    <lineage>
        <taxon>Bacteria</taxon>
        <taxon>Bacillati</taxon>
        <taxon>Bacillota</taxon>
        <taxon>Bacilli</taxon>
        <taxon>Lactobacillales</taxon>
        <taxon>Lactobacillaceae</taxon>
        <taxon>Loigolactobacillus</taxon>
    </lineage>
</organism>